<evidence type="ECO:0000259" key="6">
    <source>
        <dbReference type="Pfam" id="PF08263"/>
    </source>
</evidence>
<dbReference type="Proteomes" id="UP000596661">
    <property type="component" value="Chromosome 6"/>
</dbReference>
<evidence type="ECO:0000256" key="4">
    <source>
        <dbReference type="SAM" id="MobiDB-lite"/>
    </source>
</evidence>
<feature type="domain" description="Leucine-rich repeat-containing N-terminal plant-type" evidence="6">
    <location>
        <begin position="28"/>
        <end position="67"/>
    </location>
</feature>
<feature type="compositionally biased region" description="Polar residues" evidence="4">
    <location>
        <begin position="442"/>
        <end position="463"/>
    </location>
</feature>
<dbReference type="Pfam" id="PF08263">
    <property type="entry name" value="LRRNT_2"/>
    <property type="match status" value="1"/>
</dbReference>
<feature type="chain" id="PRO_5030981991" description="Leucine-rich repeat-containing N-terminal plant-type domain-containing protein" evidence="5">
    <location>
        <begin position="28"/>
        <end position="463"/>
    </location>
</feature>
<dbReference type="InterPro" id="IPR013210">
    <property type="entry name" value="LRR_N_plant-typ"/>
</dbReference>
<protein>
    <recommendedName>
        <fullName evidence="10">Leucine-rich repeat-containing N-terminal plant-type domain-containing protein</fullName>
    </recommendedName>
</protein>
<name>A0A803PYF2_CANSA</name>
<keyword evidence="1" id="KW-0433">Leucine-rich repeat</keyword>
<evidence type="ECO:0000256" key="1">
    <source>
        <dbReference type="ARBA" id="ARBA00022614"/>
    </source>
</evidence>
<feature type="compositionally biased region" description="Low complexity" evidence="4">
    <location>
        <begin position="278"/>
        <end position="288"/>
    </location>
</feature>
<keyword evidence="9" id="KW-1185">Reference proteome</keyword>
<organism evidence="8 9">
    <name type="scientific">Cannabis sativa</name>
    <name type="common">Hemp</name>
    <name type="synonym">Marijuana</name>
    <dbReference type="NCBI Taxonomy" id="3483"/>
    <lineage>
        <taxon>Eukaryota</taxon>
        <taxon>Viridiplantae</taxon>
        <taxon>Streptophyta</taxon>
        <taxon>Embryophyta</taxon>
        <taxon>Tracheophyta</taxon>
        <taxon>Spermatophyta</taxon>
        <taxon>Magnoliopsida</taxon>
        <taxon>eudicotyledons</taxon>
        <taxon>Gunneridae</taxon>
        <taxon>Pentapetalae</taxon>
        <taxon>rosids</taxon>
        <taxon>fabids</taxon>
        <taxon>Rosales</taxon>
        <taxon>Cannabaceae</taxon>
        <taxon>Cannabis</taxon>
    </lineage>
</organism>
<evidence type="ECO:0000313" key="9">
    <source>
        <dbReference type="Proteomes" id="UP000596661"/>
    </source>
</evidence>
<feature type="region of interest" description="Disordered" evidence="4">
    <location>
        <begin position="417"/>
        <end position="463"/>
    </location>
</feature>
<accession>A0A803PYF2</accession>
<dbReference type="Gene3D" id="3.80.10.10">
    <property type="entry name" value="Ribonuclease Inhibitor"/>
    <property type="match status" value="1"/>
</dbReference>
<evidence type="ECO:0000256" key="2">
    <source>
        <dbReference type="ARBA" id="ARBA00022729"/>
    </source>
</evidence>
<dbReference type="FunFam" id="3.80.10.10:FF:000024">
    <property type="entry name" value="Somatic embryogenesis receptor kinase 1"/>
    <property type="match status" value="1"/>
</dbReference>
<dbReference type="PANTHER" id="PTHR47988">
    <property type="entry name" value="SOMATIC EMBRYOGENESIS RECEPTOR KINASE 1"/>
    <property type="match status" value="1"/>
</dbReference>
<evidence type="ECO:0008006" key="10">
    <source>
        <dbReference type="Google" id="ProtNLM"/>
    </source>
</evidence>
<dbReference type="InterPro" id="IPR055414">
    <property type="entry name" value="LRR_R13L4/SHOC2-like"/>
</dbReference>
<dbReference type="Pfam" id="PF23598">
    <property type="entry name" value="LRR_14"/>
    <property type="match status" value="1"/>
</dbReference>
<keyword evidence="2 5" id="KW-0732">Signal</keyword>
<evidence type="ECO:0000313" key="8">
    <source>
        <dbReference type="EnsemblPlants" id="cds.evm.model.06.449"/>
    </source>
</evidence>
<keyword evidence="3" id="KW-0677">Repeat</keyword>
<feature type="region of interest" description="Disordered" evidence="4">
    <location>
        <begin position="265"/>
        <end position="288"/>
    </location>
</feature>
<dbReference type="Gramene" id="evm.model.06.449">
    <property type="protein sequence ID" value="cds.evm.model.06.449"/>
    <property type="gene ID" value="evm.TU.06.449"/>
</dbReference>
<evidence type="ECO:0000256" key="5">
    <source>
        <dbReference type="SAM" id="SignalP"/>
    </source>
</evidence>
<dbReference type="EMBL" id="UZAU01000564">
    <property type="status" value="NOT_ANNOTATED_CDS"/>
    <property type="molecule type" value="Genomic_DNA"/>
</dbReference>
<evidence type="ECO:0000256" key="3">
    <source>
        <dbReference type="ARBA" id="ARBA00022737"/>
    </source>
</evidence>
<dbReference type="InterPro" id="IPR032675">
    <property type="entry name" value="LRR_dom_sf"/>
</dbReference>
<feature type="signal peptide" evidence="5">
    <location>
        <begin position="1"/>
        <end position="27"/>
    </location>
</feature>
<proteinExistence type="predicted"/>
<feature type="domain" description="Disease resistance R13L4/SHOC-2-like LRR" evidence="7">
    <location>
        <begin position="76"/>
        <end position="171"/>
    </location>
</feature>
<dbReference type="EnsemblPlants" id="evm.model.06.449">
    <property type="protein sequence ID" value="cds.evm.model.06.449"/>
    <property type="gene ID" value="evm.TU.06.449"/>
</dbReference>
<dbReference type="SUPFAM" id="SSF52058">
    <property type="entry name" value="L domain-like"/>
    <property type="match status" value="1"/>
</dbReference>
<reference evidence="8" key="1">
    <citation type="submission" date="2018-11" db="EMBL/GenBank/DDBJ databases">
        <authorList>
            <person name="Grassa J C."/>
        </authorList>
    </citation>
    <scope>NUCLEOTIDE SEQUENCE [LARGE SCALE GENOMIC DNA]</scope>
</reference>
<reference evidence="8" key="2">
    <citation type="submission" date="2021-03" db="UniProtKB">
        <authorList>
            <consortium name="EnsemblPlants"/>
        </authorList>
    </citation>
    <scope>IDENTIFICATION</scope>
</reference>
<dbReference type="AlphaFoldDB" id="A0A803PYF2"/>
<evidence type="ECO:0000259" key="7">
    <source>
        <dbReference type="Pfam" id="PF23598"/>
    </source>
</evidence>
<sequence>MAAAAPRITSWVFTLCVCLTLAPFVCGNTEGDALYTLRKSLSDPDNVLQSWDPTLVNPCTWFHVTCNQDNRVTRVDLGNSNLSGHLVPELGKLEHLQYLELYKNNIQGTIPSELGNLKSLISLDLYNNNISGTIPSSLGKLKSLVFLRLNDNRLTGPVPRDLIGISSLKVVDVSNNDLCGTIPTSGPFEHIPLNKVEHWYQVWFRLSQLARTRPVETDHWRELEEVQPLLLSHESRLEHHDTVTDLNMKLQANVAFSISRTNSYRPSQGSKIGSRGINSQPSNTSNPSPRAFITEHEFDYDPQVYATSFILDFGDDSGWTLLKGIFKEGLYVLEDSVKDLVVNNSRQQMAYVCNPMAMVQSDPVSNLPTAVFQTSQFPNAIPNTYVPHVDNTGSFVTEKTIHTTKNKTLVTATIHAPSTSATSQPSPPIANQNPTPEPTPSPITQTSNPITTLATQFPSITND</sequence>